<evidence type="ECO:0000313" key="1">
    <source>
        <dbReference type="EMBL" id="QJH96254.1"/>
    </source>
</evidence>
<name>A0A6M3XEH7_9ZZZZ</name>
<protein>
    <submittedName>
        <fullName evidence="1">Uncharacterized protein</fullName>
    </submittedName>
</protein>
<proteinExistence type="predicted"/>
<accession>A0A6M3XEH7</accession>
<reference evidence="1" key="1">
    <citation type="submission" date="2020-03" db="EMBL/GenBank/DDBJ databases">
        <title>The deep terrestrial virosphere.</title>
        <authorList>
            <person name="Holmfeldt K."/>
            <person name="Nilsson E."/>
            <person name="Simone D."/>
            <person name="Lopez-Fernandez M."/>
            <person name="Wu X."/>
            <person name="de Brujin I."/>
            <person name="Lundin D."/>
            <person name="Andersson A."/>
            <person name="Bertilsson S."/>
            <person name="Dopson M."/>
        </authorList>
    </citation>
    <scope>NUCLEOTIDE SEQUENCE</scope>
    <source>
        <strain evidence="1">TM448B00676</strain>
    </source>
</reference>
<gene>
    <name evidence="1" type="ORF">TM448B00676_0002</name>
</gene>
<dbReference type="EMBL" id="MT144645">
    <property type="protein sequence ID" value="QJH96254.1"/>
    <property type="molecule type" value="Genomic_DNA"/>
</dbReference>
<organism evidence="1">
    <name type="scientific">viral metagenome</name>
    <dbReference type="NCBI Taxonomy" id="1070528"/>
    <lineage>
        <taxon>unclassified sequences</taxon>
        <taxon>metagenomes</taxon>
        <taxon>organismal metagenomes</taxon>
    </lineage>
</organism>
<sequence length="119" mass="13567">MIKEKDMKPYMGYSREGGSREGAVLIFAHNIKEAKRIGFGVLSSWITDEYTDMAVTLIKKGDYLFEQVPDWSKDKLAKGIPHVVDDPPSCKVCELWGYELNKNGLCEDCQDYEDELVPE</sequence>
<dbReference type="AlphaFoldDB" id="A0A6M3XEH7"/>